<feature type="transmembrane region" description="Helical" evidence="1">
    <location>
        <begin position="47"/>
        <end position="71"/>
    </location>
</feature>
<evidence type="ECO:0008006" key="4">
    <source>
        <dbReference type="Google" id="ProtNLM"/>
    </source>
</evidence>
<keyword evidence="3" id="KW-1185">Reference proteome</keyword>
<dbReference type="OrthoDB" id="5126074at2"/>
<reference evidence="2 3" key="1">
    <citation type="submission" date="2016-10" db="EMBL/GenBank/DDBJ databases">
        <authorList>
            <person name="de Groot N.N."/>
        </authorList>
    </citation>
    <scope>NUCLEOTIDE SEQUENCE [LARGE SCALE GENOMIC DNA]</scope>
    <source>
        <strain evidence="2 3">DSM 21799</strain>
    </source>
</reference>
<gene>
    <name evidence="2" type="ORF">SAMN04489806_0881</name>
</gene>
<proteinExistence type="predicted"/>
<name>A0A1H4JVK9_9MICO</name>
<keyword evidence="1" id="KW-1133">Transmembrane helix</keyword>
<dbReference type="AlphaFoldDB" id="A0A1H4JVK9"/>
<dbReference type="RefSeq" id="WP_091180389.1">
    <property type="nucleotide sequence ID" value="NZ_FNRY01000001.1"/>
</dbReference>
<keyword evidence="1" id="KW-0812">Transmembrane</keyword>
<dbReference type="EMBL" id="FNRY01000001">
    <property type="protein sequence ID" value="SEB50177.1"/>
    <property type="molecule type" value="Genomic_DNA"/>
</dbReference>
<evidence type="ECO:0000313" key="3">
    <source>
        <dbReference type="Proteomes" id="UP000199183"/>
    </source>
</evidence>
<dbReference type="STRING" id="640635.SAMN04489806_0881"/>
<protein>
    <recommendedName>
        <fullName evidence="4">DUF3618 domain-containing protein</fullName>
    </recommendedName>
</protein>
<sequence>MTADRTPSTAEARAQLTAALDAIEDKLNLPKQAKARLEKLRIDNPTALIAGAAGAAAALGLGVWAIVRAVVK</sequence>
<dbReference type="Proteomes" id="UP000199183">
    <property type="component" value="Unassembled WGS sequence"/>
</dbReference>
<keyword evidence="1" id="KW-0472">Membrane</keyword>
<evidence type="ECO:0000313" key="2">
    <source>
        <dbReference type="EMBL" id="SEB50177.1"/>
    </source>
</evidence>
<organism evidence="2 3">
    <name type="scientific">Paramicrobacterium humi</name>
    <dbReference type="NCBI Taxonomy" id="640635"/>
    <lineage>
        <taxon>Bacteria</taxon>
        <taxon>Bacillati</taxon>
        <taxon>Actinomycetota</taxon>
        <taxon>Actinomycetes</taxon>
        <taxon>Micrococcales</taxon>
        <taxon>Microbacteriaceae</taxon>
        <taxon>Paramicrobacterium</taxon>
    </lineage>
</organism>
<accession>A0A1H4JVK9</accession>
<evidence type="ECO:0000256" key="1">
    <source>
        <dbReference type="SAM" id="Phobius"/>
    </source>
</evidence>